<dbReference type="PANTHER" id="PTHR47962">
    <property type="entry name" value="ATP-DEPENDENT HELICASE LHR-RELATED-RELATED"/>
    <property type="match status" value="1"/>
</dbReference>
<dbReference type="CDD" id="cd18796">
    <property type="entry name" value="SF2_C_LHR"/>
    <property type="match status" value="1"/>
</dbReference>
<dbReference type="Proteomes" id="UP000540191">
    <property type="component" value="Unassembled WGS sequence"/>
</dbReference>
<sequence length="1659" mass="174706">MPEQAVVPDAEAVLARFSAPTRAWFTGAFEAPTAAQLGAWDAVSSGQNALVVAPTGSGKTLSAFLWALDGFVREDGAEAVGADGAGQDPADAAPRPATRVLYVSPLKALGVDVERNLRSPLIGITQTAARLGVPAPDVRVGVRSGDTPAAERRRLAQDPPEVLITTPESLYLMLTSKARSTLAGVDTVIVDEVHAVAGTKRGAHLAVSLERLDELLDRPAQRIGLSATVEPAEEVARFLGGVQPVTVVRPASTKRWDLTVTVPVPDMTDLAGTPAPSEGTDPGPDGALTDAPGGSIWPHVEHRIVDLVAAHRSTIVFANSRRQAERLTDRLNEIWAGRHDADDAAGPVSDVARAHHGSVSKDQRALVEEALKTGRIRCVVATSSLELGIDMGAVDLVVQVSSPPSVASGLQRVGRAGHQVGESSTGVFFPQHRADLVDTAVVAERMRAGLIEPLRVPAHPLDVLAQQTVAAVAVEDLDDQAWLDTVRRSAPFSSLPASAYESVLDLLAGRYPSDEFAELRPRILWDRENGVLAARPGAQRLAVTSGGTIPDRGLFGVFLATDGAGPSDAADDESAGRNGARSGNRGADTAGSARSGGRRVGELDEEMVYESRVGDVILLGATSWQIVEITADRVLVLPAYGQPGKLPFWRGDAAGRPAQLGEAVGRFRRETDADPAAARERLEAAGLDAWSADNLLAYLREQREAVGLLPSEQGLVVERFTDELGDWRVVLHSPFGMGVHAPWALAVGARLQQRYGIETSSGAAMAADDGIVLRLPYMDTEPPGAELFEFTAEELEQLVTEEVGGSALFAARFRENAARSLLLPRRSPGKRTPLWQQRQRSAQLLDVARKHPSFPVILETVREVLQDVYDLPALTDVAGRIAGRRIRIAEVTTAAPSPFAQSLLFGYVAQFIYEGDSPLAERRAAALSLDPGLLSDLLGADRLRELLDADVIAAVEAQAQRLAPDRRVSGLEGLADLLRIVGPLSVDEAARRTVEQEAAQTADRLAELERTARAFRVRWGGVERYAAVEDAARLRDALGAPIPHGVPAAFLEPVDDPLADLVSRYARTHGPFTAGEAAAALGLGAAVVLPVLQRLAAERRVSTGAFRPGGDAPAAGPDAEWCETSVLQRIRRRSLAALRAEVEPVDQAAYARFLADWQHLRPRPADREGEHRSPATLEGVDGVAVVLDQLAGTPLPASAWESLVLPARVRDYASGMLDELLSTGEYVWSATAAGTGDDGWIALHPADTIDLTLRPPQAEAETDASGLRALVLQALDGTGAWFFGPLCDRVAAQAQAEGGTAPTPAEVLAALWELVWAGRVGNDTFAPVRGLLSGGRTAHKTAARTPRVRTARLGGARGGLAAARGAHGAAPARGRSSLRAAGRSGAAGLRSGAADAPPGTASLTPAERARAAGRWSLLPEAEQDPTVRAHATAEVLLDRCGVITRGAVVAEDVPGGFAAQYRLLTRMEEAGQVRRGHFVDRLGGAQFSTGAVVDRLRSFQHDVDATDSPSTSGPVPRAGGASASASASGSVPAALALAATDPANPYGAALDWPDVPAGADGVTPTGHRPGRKAGAIVVLCEGHLVLYLERGGRTLLCFDDAPDRLEAAAAALVWALRRARTDRLALEKANGAGILGTPLAEALLRAGFYSSPSGLRFRA</sequence>
<dbReference type="Pfam" id="PF23235">
    <property type="entry name" value="WHD_3rd_Lhr"/>
    <property type="match status" value="1"/>
</dbReference>
<evidence type="ECO:0000313" key="13">
    <source>
        <dbReference type="Proteomes" id="UP000540191"/>
    </source>
</evidence>
<dbReference type="InterPro" id="IPR013701">
    <property type="entry name" value="Lhr-like_DEAD/DEAH_assoc"/>
</dbReference>
<comment type="caution">
    <text evidence="12">The sequence shown here is derived from an EMBL/GenBank/DDBJ whole genome shotgun (WGS) entry which is preliminary data.</text>
</comment>
<keyword evidence="5" id="KW-0067">ATP-binding</keyword>
<dbReference type="SUPFAM" id="SSF52540">
    <property type="entry name" value="P-loop containing nucleoside triphosphate hydrolases"/>
    <property type="match status" value="1"/>
</dbReference>
<dbReference type="InterPro" id="IPR014001">
    <property type="entry name" value="Helicase_ATP-bd"/>
</dbReference>
<dbReference type="GO" id="GO:0003677">
    <property type="term" value="F:DNA binding"/>
    <property type="evidence" value="ECO:0007669"/>
    <property type="project" value="UniProtKB-KW"/>
</dbReference>
<evidence type="ECO:0000256" key="3">
    <source>
        <dbReference type="ARBA" id="ARBA00022801"/>
    </source>
</evidence>
<dbReference type="Pfam" id="PF00270">
    <property type="entry name" value="DEAD"/>
    <property type="match status" value="1"/>
</dbReference>
<keyword evidence="1" id="KW-0547">Nucleotide-binding</keyword>
<dbReference type="RefSeq" id="WP_184242146.1">
    <property type="nucleotide sequence ID" value="NZ_JACHNA010000001.1"/>
</dbReference>
<dbReference type="PANTHER" id="PTHR47962:SF5">
    <property type="entry name" value="ATP-DEPENDENT HELICASE LHR-RELATED"/>
    <property type="match status" value="1"/>
</dbReference>
<dbReference type="Pfam" id="PF23234">
    <property type="entry name" value="WHD_4th_Lhr"/>
    <property type="match status" value="1"/>
</dbReference>
<dbReference type="Pfam" id="PF23236">
    <property type="entry name" value="WHD_2nd_Lhr"/>
    <property type="match status" value="1"/>
</dbReference>
<feature type="region of interest" description="Disordered" evidence="9">
    <location>
        <begin position="566"/>
        <end position="599"/>
    </location>
</feature>
<feature type="region of interest" description="Disordered" evidence="9">
    <location>
        <begin position="267"/>
        <end position="293"/>
    </location>
</feature>
<evidence type="ECO:0000259" key="10">
    <source>
        <dbReference type="PROSITE" id="PS51192"/>
    </source>
</evidence>
<keyword evidence="13" id="KW-1185">Reference proteome</keyword>
<dbReference type="PROSITE" id="PS51194">
    <property type="entry name" value="HELICASE_CTER"/>
    <property type="match status" value="1"/>
</dbReference>
<evidence type="ECO:0000313" key="12">
    <source>
        <dbReference type="EMBL" id="MBB4736499.1"/>
    </source>
</evidence>
<dbReference type="EC" id="3.6.4.-" evidence="12"/>
<dbReference type="InterPro" id="IPR001650">
    <property type="entry name" value="Helicase_C-like"/>
</dbReference>
<evidence type="ECO:0000256" key="1">
    <source>
        <dbReference type="ARBA" id="ARBA00022741"/>
    </source>
</evidence>
<dbReference type="Pfam" id="PF00271">
    <property type="entry name" value="Helicase_C"/>
    <property type="match status" value="1"/>
</dbReference>
<feature type="domain" description="Helicase C-terminal" evidence="11">
    <location>
        <begin position="303"/>
        <end position="462"/>
    </location>
</feature>
<dbReference type="InterPro" id="IPR027417">
    <property type="entry name" value="P-loop_NTPase"/>
</dbReference>
<feature type="region of interest" description="Disordered" evidence="9">
    <location>
        <begin position="1502"/>
        <end position="1524"/>
    </location>
</feature>
<evidence type="ECO:0000256" key="4">
    <source>
        <dbReference type="ARBA" id="ARBA00022806"/>
    </source>
</evidence>
<dbReference type="InterPro" id="IPR055368">
    <property type="entry name" value="WH3_Lhr"/>
</dbReference>
<keyword evidence="3 12" id="KW-0378">Hydrolase</keyword>
<feature type="compositionally biased region" description="Low complexity" evidence="9">
    <location>
        <begin position="1360"/>
        <end position="1394"/>
    </location>
</feature>
<dbReference type="InterPro" id="IPR045628">
    <property type="entry name" value="Lhr_WH_dom"/>
</dbReference>
<dbReference type="CDD" id="cd17922">
    <property type="entry name" value="DEXHc_LHR-like"/>
    <property type="match status" value="1"/>
</dbReference>
<dbReference type="PROSITE" id="PS51192">
    <property type="entry name" value="HELICASE_ATP_BIND_1"/>
    <property type="match status" value="1"/>
</dbReference>
<protein>
    <submittedName>
        <fullName evidence="12">ATP-dependent Lhr-like helicase</fullName>
        <ecNumber evidence="12">3.6.4.-</ecNumber>
    </submittedName>
</protein>
<evidence type="ECO:0000256" key="6">
    <source>
        <dbReference type="ARBA" id="ARBA00023125"/>
    </source>
</evidence>
<evidence type="ECO:0000256" key="8">
    <source>
        <dbReference type="ARBA" id="ARBA00023235"/>
    </source>
</evidence>
<dbReference type="Pfam" id="PF19306">
    <property type="entry name" value="WHD_Lhr"/>
    <property type="match status" value="1"/>
</dbReference>
<dbReference type="EMBL" id="JACHNA010000001">
    <property type="protein sequence ID" value="MBB4736499.1"/>
    <property type="molecule type" value="Genomic_DNA"/>
</dbReference>
<dbReference type="GO" id="GO:0006281">
    <property type="term" value="P:DNA repair"/>
    <property type="evidence" value="ECO:0007669"/>
    <property type="project" value="UniProtKB-KW"/>
</dbReference>
<feature type="region of interest" description="Disordered" evidence="9">
    <location>
        <begin position="1360"/>
        <end position="1403"/>
    </location>
</feature>
<gene>
    <name evidence="12" type="ORF">HDA30_002007</name>
</gene>
<dbReference type="InterPro" id="IPR055369">
    <property type="entry name" value="WH2_Lhr"/>
</dbReference>
<keyword evidence="2" id="KW-0227">DNA damage</keyword>
<keyword evidence="4 12" id="KW-0347">Helicase</keyword>
<evidence type="ECO:0000256" key="9">
    <source>
        <dbReference type="SAM" id="MobiDB-lite"/>
    </source>
</evidence>
<dbReference type="GO" id="GO:0004386">
    <property type="term" value="F:helicase activity"/>
    <property type="evidence" value="ECO:0007669"/>
    <property type="project" value="UniProtKB-KW"/>
</dbReference>
<dbReference type="InterPro" id="IPR052511">
    <property type="entry name" value="ATP-dep_Helicase"/>
</dbReference>
<evidence type="ECO:0000256" key="5">
    <source>
        <dbReference type="ARBA" id="ARBA00022840"/>
    </source>
</evidence>
<keyword evidence="7" id="KW-0234">DNA repair</keyword>
<feature type="domain" description="Helicase ATP-binding" evidence="10">
    <location>
        <begin position="40"/>
        <end position="247"/>
    </location>
</feature>
<keyword evidence="8" id="KW-0413">Isomerase</keyword>
<feature type="compositionally biased region" description="Low complexity" evidence="9">
    <location>
        <begin position="576"/>
        <end position="595"/>
    </location>
</feature>
<dbReference type="InterPro" id="IPR011545">
    <property type="entry name" value="DEAD/DEAH_box_helicase_dom"/>
</dbReference>
<organism evidence="12 13">
    <name type="scientific">Micrococcus cohnii</name>
    <dbReference type="NCBI Taxonomy" id="993416"/>
    <lineage>
        <taxon>Bacteria</taxon>
        <taxon>Bacillati</taxon>
        <taxon>Actinomycetota</taxon>
        <taxon>Actinomycetes</taxon>
        <taxon>Micrococcales</taxon>
        <taxon>Micrococcaceae</taxon>
        <taxon>Micrococcus</taxon>
    </lineage>
</organism>
<dbReference type="GO" id="GO:0005524">
    <property type="term" value="F:ATP binding"/>
    <property type="evidence" value="ECO:0007669"/>
    <property type="project" value="UniProtKB-KW"/>
</dbReference>
<dbReference type="SMART" id="SM00490">
    <property type="entry name" value="HELICc"/>
    <property type="match status" value="1"/>
</dbReference>
<evidence type="ECO:0000259" key="11">
    <source>
        <dbReference type="PROSITE" id="PS51194"/>
    </source>
</evidence>
<feature type="compositionally biased region" description="Low complexity" evidence="9">
    <location>
        <begin position="1512"/>
        <end position="1524"/>
    </location>
</feature>
<dbReference type="Pfam" id="PF08494">
    <property type="entry name" value="DEAD_assoc"/>
    <property type="match status" value="1"/>
</dbReference>
<keyword evidence="6" id="KW-0238">DNA-binding</keyword>
<proteinExistence type="predicted"/>
<dbReference type="SMART" id="SM00487">
    <property type="entry name" value="DEXDc"/>
    <property type="match status" value="1"/>
</dbReference>
<dbReference type="InterPro" id="IPR055367">
    <property type="entry name" value="WH4_Lhr"/>
</dbReference>
<evidence type="ECO:0000256" key="7">
    <source>
        <dbReference type="ARBA" id="ARBA00023204"/>
    </source>
</evidence>
<dbReference type="GO" id="GO:0016887">
    <property type="term" value="F:ATP hydrolysis activity"/>
    <property type="evidence" value="ECO:0007669"/>
    <property type="project" value="TreeGrafter"/>
</dbReference>
<dbReference type="Gene3D" id="3.40.50.300">
    <property type="entry name" value="P-loop containing nucleotide triphosphate hydrolases"/>
    <property type="match status" value="2"/>
</dbReference>
<accession>A0A7W7GQM3</accession>
<name>A0A7W7GQM3_9MICC</name>
<reference evidence="12 13" key="1">
    <citation type="submission" date="2020-08" db="EMBL/GenBank/DDBJ databases">
        <title>Sequencing the genomes of 1000 actinobacteria strains.</title>
        <authorList>
            <person name="Klenk H.-P."/>
        </authorList>
    </citation>
    <scope>NUCLEOTIDE SEQUENCE [LARGE SCALE GENOMIC DNA]</scope>
    <source>
        <strain evidence="12 13">DSM 23974</strain>
    </source>
</reference>
<evidence type="ECO:0000256" key="2">
    <source>
        <dbReference type="ARBA" id="ARBA00022763"/>
    </source>
</evidence>